<name>A0A9X1HZR4_9FLAO</name>
<accession>A0A9X1HZR4</accession>
<dbReference type="PANTHER" id="PTHR46361">
    <property type="entry name" value="ELECTRON CARRIER/ PROTEIN DISULFIDE OXIDOREDUCTASE"/>
    <property type="match status" value="1"/>
</dbReference>
<sequence length="249" mass="29013">MKQILKFLFIAIIACSISTTYAQDLPQDDAIKNNHNQWNSLLQNHVSEEGNVDYVAFKNNQQALLNYIEALKTTYKNTNALKNATRNETLAFWINAYNALTIDLILKNYPLQSIRDLKDPWDQSLWQFGDKWFNLNTIEHKILRKMNEPRIHFAIVCASISCPKLQNTAFTASNINEQLTEATESFLLDKTKNEISPNELKLSKIFKWFTKDFKGKGSNVIDFLNKYSEIEIEKNAKITYKDYNWNLNK</sequence>
<evidence type="ECO:0000313" key="3">
    <source>
        <dbReference type="EMBL" id="MCB4799159.1"/>
    </source>
</evidence>
<gene>
    <name evidence="3" type="ORF">LG649_09895</name>
</gene>
<proteinExistence type="predicted"/>
<evidence type="ECO:0000313" key="4">
    <source>
        <dbReference type="Proteomes" id="UP001139199"/>
    </source>
</evidence>
<comment type="caution">
    <text evidence="3">The sequence shown here is derived from an EMBL/GenBank/DDBJ whole genome shotgun (WGS) entry which is preliminary data.</text>
</comment>
<keyword evidence="4" id="KW-1185">Reference proteome</keyword>
<dbReference type="AlphaFoldDB" id="A0A9X1HZR4"/>
<dbReference type="InterPro" id="IPR006869">
    <property type="entry name" value="DUF547"/>
</dbReference>
<protein>
    <submittedName>
        <fullName evidence="3">DUF547 domain-containing protein</fullName>
    </submittedName>
</protein>
<dbReference type="EMBL" id="JAJAPW010000004">
    <property type="protein sequence ID" value="MCB4799159.1"/>
    <property type="molecule type" value="Genomic_DNA"/>
</dbReference>
<feature type="domain" description="DUF547" evidence="2">
    <location>
        <begin position="82"/>
        <end position="187"/>
    </location>
</feature>
<evidence type="ECO:0000256" key="1">
    <source>
        <dbReference type="SAM" id="SignalP"/>
    </source>
</evidence>
<feature type="chain" id="PRO_5040734415" evidence="1">
    <location>
        <begin position="23"/>
        <end position="249"/>
    </location>
</feature>
<keyword evidence="1" id="KW-0732">Signal</keyword>
<evidence type="ECO:0000259" key="2">
    <source>
        <dbReference type="Pfam" id="PF04784"/>
    </source>
</evidence>
<feature type="signal peptide" evidence="1">
    <location>
        <begin position="1"/>
        <end position="22"/>
    </location>
</feature>
<dbReference type="Proteomes" id="UP001139199">
    <property type="component" value="Unassembled WGS sequence"/>
</dbReference>
<dbReference type="RefSeq" id="WP_226543671.1">
    <property type="nucleotide sequence ID" value="NZ_JAJAPW010000004.1"/>
</dbReference>
<reference evidence="3" key="1">
    <citation type="submission" date="2021-10" db="EMBL/GenBank/DDBJ databases">
        <title>Tamlana sargassums sp. nov., and Tamlana laminarinivorans sp. nov., two new bacteria isolated from the brown alga.</title>
        <authorList>
            <person name="Li J."/>
        </authorList>
    </citation>
    <scope>NUCLEOTIDE SEQUENCE</scope>
    <source>
        <strain evidence="3">PT2-4</strain>
    </source>
</reference>
<dbReference type="PANTHER" id="PTHR46361:SF3">
    <property type="entry name" value="ELECTRON CARRIER_ PROTEIN DISULFIDE OXIDOREDUCTASE"/>
    <property type="match status" value="1"/>
</dbReference>
<dbReference type="Pfam" id="PF04784">
    <property type="entry name" value="DUF547"/>
    <property type="match status" value="1"/>
</dbReference>
<organism evidence="3 4">
    <name type="scientific">Neotamlana laminarinivorans</name>
    <dbReference type="NCBI Taxonomy" id="2883124"/>
    <lineage>
        <taxon>Bacteria</taxon>
        <taxon>Pseudomonadati</taxon>
        <taxon>Bacteroidota</taxon>
        <taxon>Flavobacteriia</taxon>
        <taxon>Flavobacteriales</taxon>
        <taxon>Flavobacteriaceae</taxon>
        <taxon>Neotamlana</taxon>
    </lineage>
</organism>